<dbReference type="AlphaFoldDB" id="A0A1Q9DPW7"/>
<dbReference type="Proteomes" id="UP000186817">
    <property type="component" value="Unassembled WGS sequence"/>
</dbReference>
<dbReference type="OMA" id="ANATKWG"/>
<evidence type="ECO:0000313" key="2">
    <source>
        <dbReference type="EMBL" id="OLP97219.1"/>
    </source>
</evidence>
<keyword evidence="3" id="KW-1185">Reference proteome</keyword>
<gene>
    <name evidence="2" type="ORF">AK812_SmicGene20458</name>
</gene>
<evidence type="ECO:0000313" key="3">
    <source>
        <dbReference type="Proteomes" id="UP000186817"/>
    </source>
</evidence>
<name>A0A1Q9DPW7_SYMMI</name>
<protein>
    <submittedName>
        <fullName evidence="2">Uncharacterized protein</fullName>
    </submittedName>
</protein>
<dbReference type="OrthoDB" id="414324at2759"/>
<proteinExistence type="predicted"/>
<dbReference type="EMBL" id="LSRX01000442">
    <property type="protein sequence ID" value="OLP97219.1"/>
    <property type="molecule type" value="Genomic_DNA"/>
</dbReference>
<organism evidence="2 3">
    <name type="scientific">Symbiodinium microadriaticum</name>
    <name type="common">Dinoflagellate</name>
    <name type="synonym">Zooxanthella microadriatica</name>
    <dbReference type="NCBI Taxonomy" id="2951"/>
    <lineage>
        <taxon>Eukaryota</taxon>
        <taxon>Sar</taxon>
        <taxon>Alveolata</taxon>
        <taxon>Dinophyceae</taxon>
        <taxon>Suessiales</taxon>
        <taxon>Symbiodiniaceae</taxon>
        <taxon>Symbiodinium</taxon>
    </lineage>
</organism>
<comment type="caution">
    <text evidence="2">The sequence shown here is derived from an EMBL/GenBank/DDBJ whole genome shotgun (WGS) entry which is preliminary data.</text>
</comment>
<reference evidence="2 3" key="1">
    <citation type="submission" date="2016-02" db="EMBL/GenBank/DDBJ databases">
        <title>Genome analysis of coral dinoflagellate symbionts highlights evolutionary adaptations to a symbiotic lifestyle.</title>
        <authorList>
            <person name="Aranda M."/>
            <person name="Li Y."/>
            <person name="Liew Y.J."/>
            <person name="Baumgarten S."/>
            <person name="Simakov O."/>
            <person name="Wilson M."/>
            <person name="Piel J."/>
            <person name="Ashoor H."/>
            <person name="Bougouffa S."/>
            <person name="Bajic V.B."/>
            <person name="Ryu T."/>
            <person name="Ravasi T."/>
            <person name="Bayer T."/>
            <person name="Micklem G."/>
            <person name="Kim H."/>
            <person name="Bhak J."/>
            <person name="Lajeunesse T.C."/>
            <person name="Voolstra C.R."/>
        </authorList>
    </citation>
    <scope>NUCLEOTIDE SEQUENCE [LARGE SCALE GENOMIC DNA]</scope>
    <source>
        <strain evidence="2 3">CCMP2467</strain>
    </source>
</reference>
<feature type="coiled-coil region" evidence="1">
    <location>
        <begin position="84"/>
        <end position="118"/>
    </location>
</feature>
<keyword evidence="1" id="KW-0175">Coiled coil</keyword>
<sequence length="244" mass="27772">MSLQDFHALFNKEIDRYLAKLATRGKTAAGQREDQPYVPELKRLARQMAESVLQRLAANATKWGLDQQALDGKLASQPSTQSRAANKSARLDKLRLRCQDLEAEVRRHKQEEDKRKAEVLARFKAQYDAILHSQEQDLLQIRRAVAVTEDGAYNGTLLGQELSEQLKSIQSQLSSTKAHVIELDSLKLNLDKIEDQQRRAIPPMEALLASTMDTWPDDTEDEVLAANIRKGEQVCKRLRQHQSY</sequence>
<evidence type="ECO:0000256" key="1">
    <source>
        <dbReference type="SAM" id="Coils"/>
    </source>
</evidence>
<accession>A0A1Q9DPW7</accession>